<reference evidence="1 2" key="1">
    <citation type="journal article" date="2023" name="Nucleic Acids Res.">
        <title>The hologenome of Daphnia magna reveals possible DNA methylation and microbiome-mediated evolution of the host genome.</title>
        <authorList>
            <person name="Chaturvedi A."/>
            <person name="Li X."/>
            <person name="Dhandapani V."/>
            <person name="Marshall H."/>
            <person name="Kissane S."/>
            <person name="Cuenca-Cambronero M."/>
            <person name="Asole G."/>
            <person name="Calvet F."/>
            <person name="Ruiz-Romero M."/>
            <person name="Marangio P."/>
            <person name="Guigo R."/>
            <person name="Rago D."/>
            <person name="Mirbahai L."/>
            <person name="Eastwood N."/>
            <person name="Colbourne J.K."/>
            <person name="Zhou J."/>
            <person name="Mallon E."/>
            <person name="Orsini L."/>
        </authorList>
    </citation>
    <scope>NUCLEOTIDE SEQUENCE [LARGE SCALE GENOMIC DNA]</scope>
    <source>
        <strain evidence="1">LRV0_1</strain>
    </source>
</reference>
<evidence type="ECO:0000313" key="2">
    <source>
        <dbReference type="Proteomes" id="UP001234178"/>
    </source>
</evidence>
<comment type="caution">
    <text evidence="1">The sequence shown here is derived from an EMBL/GenBank/DDBJ whole genome shotgun (WGS) entry which is preliminary data.</text>
</comment>
<evidence type="ECO:0000313" key="1">
    <source>
        <dbReference type="EMBL" id="KAK4011068.1"/>
    </source>
</evidence>
<dbReference type="Proteomes" id="UP001234178">
    <property type="component" value="Unassembled WGS sequence"/>
</dbReference>
<keyword evidence="2" id="KW-1185">Reference proteome</keyword>
<name>A0ABQ9ZDR7_9CRUS</name>
<dbReference type="EMBL" id="JAOYFB010000003">
    <property type="protein sequence ID" value="KAK4011068.1"/>
    <property type="molecule type" value="Genomic_DNA"/>
</dbReference>
<accession>A0ABQ9ZDR7</accession>
<gene>
    <name evidence="1" type="ORF">OUZ56_020189</name>
</gene>
<sequence>MALNKVLKKGSNLALLTLLQMKKKTASKYGIQSLSVTVTMIMLLLKLTKKLVLFFASFLPHRHQTDRPRLAVLASPSSPRRPRLAVFASPSSPRRLRLAVLASPSSPRRLRLAVLASPSSLCRLRLAVFALPSSLCRLHFAVFTLPSSPCRLQVDRLCLAVFDSWSLSQCHRAHRLCSRSSSPHRRHRGNSRFW</sequence>
<protein>
    <submittedName>
        <fullName evidence="1">Uncharacterized protein</fullName>
    </submittedName>
</protein>
<proteinExistence type="predicted"/>
<organism evidence="1 2">
    <name type="scientific">Daphnia magna</name>
    <dbReference type="NCBI Taxonomy" id="35525"/>
    <lineage>
        <taxon>Eukaryota</taxon>
        <taxon>Metazoa</taxon>
        <taxon>Ecdysozoa</taxon>
        <taxon>Arthropoda</taxon>
        <taxon>Crustacea</taxon>
        <taxon>Branchiopoda</taxon>
        <taxon>Diplostraca</taxon>
        <taxon>Cladocera</taxon>
        <taxon>Anomopoda</taxon>
        <taxon>Daphniidae</taxon>
        <taxon>Daphnia</taxon>
    </lineage>
</organism>